<dbReference type="STRING" id="623744.A0A553PXA1"/>
<feature type="compositionally biased region" description="Basic and acidic residues" evidence="3">
    <location>
        <begin position="868"/>
        <end position="881"/>
    </location>
</feature>
<feature type="region of interest" description="Disordered" evidence="3">
    <location>
        <begin position="690"/>
        <end position="723"/>
    </location>
</feature>
<feature type="region of interest" description="Disordered" evidence="3">
    <location>
        <begin position="868"/>
        <end position="890"/>
    </location>
</feature>
<feature type="compositionally biased region" description="Basic and acidic residues" evidence="3">
    <location>
        <begin position="536"/>
        <end position="545"/>
    </location>
</feature>
<dbReference type="Pfam" id="PF17718">
    <property type="entry name" value="DUF5563"/>
    <property type="match status" value="1"/>
</dbReference>
<feature type="region of interest" description="Disordered" evidence="3">
    <location>
        <begin position="278"/>
        <end position="301"/>
    </location>
</feature>
<reference evidence="5 6" key="1">
    <citation type="journal article" date="2019" name="Sci. Data">
        <title>Hybrid genome assembly and annotation of Danionella translucida.</title>
        <authorList>
            <person name="Kadobianskyi M."/>
            <person name="Schulze L."/>
            <person name="Schuelke M."/>
            <person name="Judkewitz B."/>
        </authorList>
    </citation>
    <scope>NUCLEOTIDE SEQUENCE [LARGE SCALE GENOMIC DNA]</scope>
    <source>
        <strain evidence="5 6">Bolton</strain>
    </source>
</reference>
<feature type="compositionally biased region" description="Basic residues" evidence="3">
    <location>
        <begin position="278"/>
        <end position="288"/>
    </location>
</feature>
<keyword evidence="2" id="KW-0159">Chromosome partition</keyword>
<dbReference type="Pfam" id="PF07557">
    <property type="entry name" value="Shugoshin_C"/>
    <property type="match status" value="1"/>
</dbReference>
<dbReference type="GO" id="GO:0000775">
    <property type="term" value="C:chromosome, centromeric region"/>
    <property type="evidence" value="ECO:0007669"/>
    <property type="project" value="InterPro"/>
</dbReference>
<name>A0A553PXA1_9TELE</name>
<evidence type="ECO:0000256" key="3">
    <source>
        <dbReference type="SAM" id="MobiDB-lite"/>
    </source>
</evidence>
<evidence type="ECO:0000256" key="2">
    <source>
        <dbReference type="ARBA" id="ARBA00022829"/>
    </source>
</evidence>
<dbReference type="InterPro" id="IPR038776">
    <property type="entry name" value="C2orf80"/>
</dbReference>
<dbReference type="AlphaFoldDB" id="A0A553PXA1"/>
<feature type="compositionally biased region" description="Polar residues" evidence="3">
    <location>
        <begin position="548"/>
        <end position="557"/>
    </location>
</feature>
<feature type="region of interest" description="Disordered" evidence="3">
    <location>
        <begin position="475"/>
        <end position="502"/>
    </location>
</feature>
<feature type="region of interest" description="Disordered" evidence="3">
    <location>
        <begin position="576"/>
        <end position="600"/>
    </location>
</feature>
<dbReference type="GO" id="GO:0005634">
    <property type="term" value="C:nucleus"/>
    <property type="evidence" value="ECO:0007669"/>
    <property type="project" value="InterPro"/>
</dbReference>
<proteinExistence type="inferred from homology"/>
<dbReference type="OrthoDB" id="5990092at2759"/>
<evidence type="ECO:0000313" key="5">
    <source>
        <dbReference type="EMBL" id="TRY82286.1"/>
    </source>
</evidence>
<feature type="domain" description="Shugoshin C-terminal" evidence="4">
    <location>
        <begin position="700"/>
        <end position="722"/>
    </location>
</feature>
<evidence type="ECO:0000313" key="6">
    <source>
        <dbReference type="Proteomes" id="UP000316079"/>
    </source>
</evidence>
<feature type="compositionally biased region" description="Basic and acidic residues" evidence="3">
    <location>
        <begin position="475"/>
        <end position="486"/>
    </location>
</feature>
<feature type="region of interest" description="Disordered" evidence="3">
    <location>
        <begin position="535"/>
        <end position="557"/>
    </location>
</feature>
<gene>
    <name evidence="5" type="ORF">DNTS_009387</name>
</gene>
<dbReference type="Proteomes" id="UP000316079">
    <property type="component" value="Unassembled WGS sequence"/>
</dbReference>
<dbReference type="PANTHER" id="PTHR36296:SF1">
    <property type="entry name" value="CHROMOSOME 2 OPEN READING FRAME 80"/>
    <property type="match status" value="1"/>
</dbReference>
<accession>A0A553PXA1</accession>
<dbReference type="PANTHER" id="PTHR36296">
    <property type="entry name" value="GAMMA-CRYSTALLIN A"/>
    <property type="match status" value="1"/>
</dbReference>
<evidence type="ECO:0000259" key="4">
    <source>
        <dbReference type="Pfam" id="PF07557"/>
    </source>
</evidence>
<dbReference type="InterPro" id="IPR011515">
    <property type="entry name" value="Shugoshin_C"/>
</dbReference>
<dbReference type="EMBL" id="SRMA01026567">
    <property type="protein sequence ID" value="TRY82286.1"/>
    <property type="molecule type" value="Genomic_DNA"/>
</dbReference>
<sequence length="890" mass="100067">MDYTQFKSKRQEAGLSSSVINVPSDKSALSGYKEKNESGRMAKPTATVYANKIKTKIHNTSSFLKFSLKSNNKALALALVAQKKKSSELEAEVVRLRKDAQMFDFDLALQRHKNKQLFAVIREFYDSSLNWMSKAVDIFCNDEVQRIKDRLTLCPPNDNSEPLNPAMDRVPINNADNGERDCHTHLTALFDSQMEMTVSDGAAEIITVETNPGTTTSDKHKADISSGECGQSLSAVGDNPVKFTLESSLDVPKDTSSSTQRCSSSVQIQEIDSITARRKTHVTSRNKSSRFTLKQKEPKPDHIVSRDPEIYIDCFTDAELQNCNSRKTFASDGKAKVSNVAQQMLRRTFVVQDALRPQESKRSQVSNPCSLEGGENVEGASSLWLDAAGTTQDEKTNLQNRPTCRETFVVKRDLAFSGNSVMNETYILEDSNKPEVSHEVTSETTAHWEHVSHETFKENMSEQRHSEVMLLNHGEAKKNRKERGDKGTNQMPATKEKPKRLTKKKSCAVSLIDNVPTEKQDVIGLQNEARCKPMFHRNEHPEGPELSRPSSPGAQDHTANITVHAHSNNVDNTIQEKDSRCKKTHLMSPTDKSQRKEMTCSSDFSRVSDVTNTNISITENHPTSNTTDLQFTEERPPWETLAGYAEIFTDESCAESPQQKTEVKVKSIHLQILGAKQQISEEESRVMKSLTNTDGGSDFGRSRRRGAPVTYKEPSLNSKMRRGDKYSDTKFLNSPVFKKAKKKLVVHMEVKRVKRDVKILLGEYIGQQLRERGFDPKGKTTSTILDDLAHYDLAINVALWWLNKDDKKRFSEIDDLGIDHLEHFSQYPNHVEREAMILSCFAGMILNSLPIEDILSLYSCKPSVSCTHSKDREESGKEGNAHYEGSQESL</sequence>
<keyword evidence="6" id="KW-1185">Reference proteome</keyword>
<comment type="similarity">
    <text evidence="1">Belongs to the shugoshin family.</text>
</comment>
<organism evidence="5 6">
    <name type="scientific">Danionella cerebrum</name>
    <dbReference type="NCBI Taxonomy" id="2873325"/>
    <lineage>
        <taxon>Eukaryota</taxon>
        <taxon>Metazoa</taxon>
        <taxon>Chordata</taxon>
        <taxon>Craniata</taxon>
        <taxon>Vertebrata</taxon>
        <taxon>Euteleostomi</taxon>
        <taxon>Actinopterygii</taxon>
        <taxon>Neopterygii</taxon>
        <taxon>Teleostei</taxon>
        <taxon>Ostariophysi</taxon>
        <taxon>Cypriniformes</taxon>
        <taxon>Danionidae</taxon>
        <taxon>Danioninae</taxon>
        <taxon>Danionella</taxon>
    </lineage>
</organism>
<dbReference type="GO" id="GO:0045132">
    <property type="term" value="P:meiotic chromosome segregation"/>
    <property type="evidence" value="ECO:0007669"/>
    <property type="project" value="InterPro"/>
</dbReference>
<evidence type="ECO:0000256" key="1">
    <source>
        <dbReference type="ARBA" id="ARBA00010845"/>
    </source>
</evidence>
<protein>
    <recommendedName>
        <fullName evidence="4">Shugoshin C-terminal domain-containing protein</fullName>
    </recommendedName>
</protein>
<comment type="caution">
    <text evidence="5">The sequence shown here is derived from an EMBL/GenBank/DDBJ whole genome shotgun (WGS) entry which is preliminary data.</text>
</comment>
<feature type="region of interest" description="Disordered" evidence="3">
    <location>
        <begin position="209"/>
        <end position="231"/>
    </location>
</feature>